<dbReference type="RefSeq" id="WP_247339288.1">
    <property type="nucleotide sequence ID" value="NZ_CP095550.1"/>
</dbReference>
<sequence>MLKTKRIHQIQEYVLKHETVSLDELVEVFGVSKNTIRRDVQVLVEHGDLKKVYGGVAVNHSTLVSFNDRKVRNQTEKTHIAKLAANYVNDGDIIFIDSGTTTFEMFHFVKEKNITVVTNNVDFIVESMPYKNLNIFSTGGMLERETKSFTSYKGLDLFKTYNINKAFMASTGISISNGVTNSAPLESELKSSAVKKCSQVFLLVDHGKFDKYALTTYCNLDEIHYLITDKEPNENYQLFALEHNIILNY</sequence>
<dbReference type="InterPro" id="IPR050313">
    <property type="entry name" value="Carb_Metab_HTH_regulators"/>
</dbReference>
<evidence type="ECO:0000256" key="2">
    <source>
        <dbReference type="ARBA" id="ARBA00023125"/>
    </source>
</evidence>
<dbReference type="InterPro" id="IPR014036">
    <property type="entry name" value="DeoR-like_C"/>
</dbReference>
<dbReference type="InterPro" id="IPR036390">
    <property type="entry name" value="WH_DNA-bd_sf"/>
</dbReference>
<keyword evidence="1" id="KW-0805">Transcription regulation</keyword>
<organism evidence="5 6">
    <name type="scientific">Metabacillus endolithicus</name>
    <dbReference type="NCBI Taxonomy" id="1535204"/>
    <lineage>
        <taxon>Bacteria</taxon>
        <taxon>Bacillati</taxon>
        <taxon>Bacillota</taxon>
        <taxon>Bacilli</taxon>
        <taxon>Bacillales</taxon>
        <taxon>Bacillaceae</taxon>
        <taxon>Metabacillus</taxon>
    </lineage>
</organism>
<dbReference type="InterPro" id="IPR036388">
    <property type="entry name" value="WH-like_DNA-bd_sf"/>
</dbReference>
<dbReference type="InterPro" id="IPR037171">
    <property type="entry name" value="NagB/RpiA_transferase-like"/>
</dbReference>
<protein>
    <submittedName>
        <fullName evidence="5">DeoR/GlpR family DNA-binding transcription regulator</fullName>
    </submittedName>
</protein>
<dbReference type="SUPFAM" id="SSF100950">
    <property type="entry name" value="NagB/RpiA/CoA transferase-like"/>
    <property type="match status" value="1"/>
</dbReference>
<feature type="domain" description="HTH deoR-type" evidence="4">
    <location>
        <begin position="3"/>
        <end position="58"/>
    </location>
</feature>
<evidence type="ECO:0000313" key="6">
    <source>
        <dbReference type="Proteomes" id="UP001597318"/>
    </source>
</evidence>
<dbReference type="PANTHER" id="PTHR30363">
    <property type="entry name" value="HTH-TYPE TRANSCRIPTIONAL REGULATOR SRLR-RELATED"/>
    <property type="match status" value="1"/>
</dbReference>
<dbReference type="PRINTS" id="PR00037">
    <property type="entry name" value="HTHLACR"/>
</dbReference>
<evidence type="ECO:0000259" key="4">
    <source>
        <dbReference type="PROSITE" id="PS51000"/>
    </source>
</evidence>
<dbReference type="SUPFAM" id="SSF46785">
    <property type="entry name" value="Winged helix' DNA-binding domain"/>
    <property type="match status" value="1"/>
</dbReference>
<dbReference type="Gene3D" id="1.10.10.10">
    <property type="entry name" value="Winged helix-like DNA-binding domain superfamily/Winged helix DNA-binding domain"/>
    <property type="match status" value="1"/>
</dbReference>
<evidence type="ECO:0000256" key="3">
    <source>
        <dbReference type="ARBA" id="ARBA00023163"/>
    </source>
</evidence>
<keyword evidence="2 5" id="KW-0238">DNA-binding</keyword>
<dbReference type="Pfam" id="PF00455">
    <property type="entry name" value="DeoRC"/>
    <property type="match status" value="1"/>
</dbReference>
<evidence type="ECO:0000313" key="5">
    <source>
        <dbReference type="EMBL" id="MFD2216759.1"/>
    </source>
</evidence>
<gene>
    <name evidence="5" type="ORF">ACFSKK_24070</name>
</gene>
<dbReference type="InterPro" id="IPR001034">
    <property type="entry name" value="DeoR_HTH"/>
</dbReference>
<dbReference type="SMART" id="SM01134">
    <property type="entry name" value="DeoRC"/>
    <property type="match status" value="1"/>
</dbReference>
<dbReference type="PROSITE" id="PS51000">
    <property type="entry name" value="HTH_DEOR_2"/>
    <property type="match status" value="1"/>
</dbReference>
<name>A0ABW5C4Z9_9BACI</name>
<dbReference type="GO" id="GO:0003677">
    <property type="term" value="F:DNA binding"/>
    <property type="evidence" value="ECO:0007669"/>
    <property type="project" value="UniProtKB-KW"/>
</dbReference>
<reference evidence="6" key="1">
    <citation type="journal article" date="2019" name="Int. J. Syst. Evol. Microbiol.">
        <title>The Global Catalogue of Microorganisms (GCM) 10K type strain sequencing project: providing services to taxonomists for standard genome sequencing and annotation.</title>
        <authorList>
            <consortium name="The Broad Institute Genomics Platform"/>
            <consortium name="The Broad Institute Genome Sequencing Center for Infectious Disease"/>
            <person name="Wu L."/>
            <person name="Ma J."/>
        </authorList>
    </citation>
    <scope>NUCLEOTIDE SEQUENCE [LARGE SCALE GENOMIC DNA]</scope>
    <source>
        <strain evidence="6">CGMCC 1.15474</strain>
    </source>
</reference>
<accession>A0ABW5C4Z9</accession>
<dbReference type="PANTHER" id="PTHR30363:SF60">
    <property type="entry name" value="HTH-TYPE TRANSCRIPTIONAL REGULATOR IOLR"/>
    <property type="match status" value="1"/>
</dbReference>
<keyword evidence="3" id="KW-0804">Transcription</keyword>
<dbReference type="Proteomes" id="UP001597318">
    <property type="component" value="Unassembled WGS sequence"/>
</dbReference>
<dbReference type="InterPro" id="IPR018356">
    <property type="entry name" value="Tscrpt_reg_HTH_DeoR_CS"/>
</dbReference>
<dbReference type="EMBL" id="JBHUIK010000008">
    <property type="protein sequence ID" value="MFD2216759.1"/>
    <property type="molecule type" value="Genomic_DNA"/>
</dbReference>
<evidence type="ECO:0000256" key="1">
    <source>
        <dbReference type="ARBA" id="ARBA00023015"/>
    </source>
</evidence>
<comment type="caution">
    <text evidence="5">The sequence shown here is derived from an EMBL/GenBank/DDBJ whole genome shotgun (WGS) entry which is preliminary data.</text>
</comment>
<dbReference type="SMART" id="SM00420">
    <property type="entry name" value="HTH_DEOR"/>
    <property type="match status" value="1"/>
</dbReference>
<proteinExistence type="predicted"/>
<dbReference type="Pfam" id="PF08220">
    <property type="entry name" value="HTH_DeoR"/>
    <property type="match status" value="1"/>
</dbReference>
<dbReference type="PROSITE" id="PS00894">
    <property type="entry name" value="HTH_DEOR_1"/>
    <property type="match status" value="1"/>
</dbReference>
<keyword evidence="6" id="KW-1185">Reference proteome</keyword>